<dbReference type="InterPro" id="IPR011042">
    <property type="entry name" value="6-blade_b-propeller_TolB-like"/>
</dbReference>
<dbReference type="PANTHER" id="PTHR40469">
    <property type="entry name" value="SECRETED GLYCOSYL HYDROLASE"/>
    <property type="match status" value="1"/>
</dbReference>
<reference evidence="5 6" key="1">
    <citation type="submission" date="2020-08" db="EMBL/GenBank/DDBJ databases">
        <title>Genemic of Streptomyces polyaspartic.</title>
        <authorList>
            <person name="Liu W."/>
        </authorList>
    </citation>
    <scope>NUCLEOTIDE SEQUENCE [LARGE SCALE GENOMIC DNA]</scope>
    <source>
        <strain evidence="5 6">TRM66268-LWL</strain>
    </source>
</reference>
<dbReference type="PROSITE" id="PS51175">
    <property type="entry name" value="CBM6"/>
    <property type="match status" value="1"/>
</dbReference>
<comment type="caution">
    <text evidence="5">The sequence shown here is derived from an EMBL/GenBank/DDBJ whole genome shotgun (WGS) entry which is preliminary data.</text>
</comment>
<dbReference type="CDD" id="cd00146">
    <property type="entry name" value="PKD"/>
    <property type="match status" value="2"/>
</dbReference>
<keyword evidence="6" id="KW-1185">Reference proteome</keyword>
<dbReference type="Gene3D" id="3.40.50.880">
    <property type="match status" value="1"/>
</dbReference>
<dbReference type="PANTHER" id="PTHR40469:SF2">
    <property type="entry name" value="GALACTOSE-BINDING DOMAIN-LIKE SUPERFAMILY PROTEIN"/>
    <property type="match status" value="1"/>
</dbReference>
<dbReference type="InterPro" id="IPR011041">
    <property type="entry name" value="Quinoprot_gluc/sorb_DH_b-prop"/>
</dbReference>
<proteinExistence type="predicted"/>
<evidence type="ECO:0000256" key="2">
    <source>
        <dbReference type="SAM" id="MobiDB-lite"/>
    </source>
</evidence>
<feature type="domain" description="PKD" evidence="3">
    <location>
        <begin position="1098"/>
        <end position="1159"/>
    </location>
</feature>
<dbReference type="InterPro" id="IPR008979">
    <property type="entry name" value="Galactose-bd-like_sf"/>
</dbReference>
<dbReference type="SUPFAM" id="SSF49299">
    <property type="entry name" value="PKD domain"/>
    <property type="match status" value="2"/>
</dbReference>
<accession>A0ABR7SET5</accession>
<dbReference type="SUPFAM" id="SSF49785">
    <property type="entry name" value="Galactose-binding domain-like"/>
    <property type="match status" value="1"/>
</dbReference>
<dbReference type="SMART" id="SM00606">
    <property type="entry name" value="CBD_IV"/>
    <property type="match status" value="1"/>
</dbReference>
<dbReference type="InterPro" id="IPR006584">
    <property type="entry name" value="Cellulose-bd_IV"/>
</dbReference>
<dbReference type="InterPro" id="IPR000601">
    <property type="entry name" value="PKD_dom"/>
</dbReference>
<feature type="region of interest" description="Disordered" evidence="2">
    <location>
        <begin position="1108"/>
        <end position="1127"/>
    </location>
</feature>
<dbReference type="PROSITE" id="PS50093">
    <property type="entry name" value="PKD"/>
    <property type="match status" value="2"/>
</dbReference>
<dbReference type="RefSeq" id="WP_187814155.1">
    <property type="nucleotide sequence ID" value="NZ_JACTVJ010000006.1"/>
</dbReference>
<dbReference type="InterPro" id="IPR022409">
    <property type="entry name" value="PKD/Chitinase_dom"/>
</dbReference>
<dbReference type="SUPFAM" id="SSF52317">
    <property type="entry name" value="Class I glutamine amidotransferase-like"/>
    <property type="match status" value="1"/>
</dbReference>
<gene>
    <name evidence="5" type="ORF">H9Y04_14110</name>
</gene>
<dbReference type="SMART" id="SM00089">
    <property type="entry name" value="PKD"/>
    <property type="match status" value="2"/>
</dbReference>
<dbReference type="InterPro" id="IPR029010">
    <property type="entry name" value="ThuA-like"/>
</dbReference>
<dbReference type="Pfam" id="PF18911">
    <property type="entry name" value="PKD_4"/>
    <property type="match status" value="2"/>
</dbReference>
<dbReference type="Gene3D" id="2.60.120.260">
    <property type="entry name" value="Galactose-binding domain-like"/>
    <property type="match status" value="1"/>
</dbReference>
<dbReference type="InterPro" id="IPR029062">
    <property type="entry name" value="Class_I_gatase-like"/>
</dbReference>
<evidence type="ECO:0000259" key="4">
    <source>
        <dbReference type="PROSITE" id="PS51175"/>
    </source>
</evidence>
<dbReference type="SUPFAM" id="SSF50952">
    <property type="entry name" value="Soluble quinoprotein glucose dehydrogenase"/>
    <property type="match status" value="1"/>
</dbReference>
<dbReference type="EMBL" id="JACTVJ010000006">
    <property type="protein sequence ID" value="MBC9713704.1"/>
    <property type="molecule type" value="Genomic_DNA"/>
</dbReference>
<keyword evidence="1" id="KW-0732">Signal</keyword>
<evidence type="ECO:0000313" key="6">
    <source>
        <dbReference type="Proteomes" id="UP000642284"/>
    </source>
</evidence>
<feature type="region of interest" description="Disordered" evidence="2">
    <location>
        <begin position="1139"/>
        <end position="1160"/>
    </location>
</feature>
<dbReference type="Pfam" id="PF07995">
    <property type="entry name" value="GSDH"/>
    <property type="match status" value="1"/>
</dbReference>
<evidence type="ECO:0000256" key="1">
    <source>
        <dbReference type="ARBA" id="ARBA00022729"/>
    </source>
</evidence>
<dbReference type="CDD" id="cd04084">
    <property type="entry name" value="CBM6_xylanase-like"/>
    <property type="match status" value="1"/>
</dbReference>
<dbReference type="Pfam" id="PF03422">
    <property type="entry name" value="CBM_6"/>
    <property type="match status" value="1"/>
</dbReference>
<dbReference type="InterPro" id="IPR012938">
    <property type="entry name" value="Glc/Sorbosone_DH"/>
</dbReference>
<name>A0ABR7SET5_9ACTN</name>
<dbReference type="Pfam" id="PF06283">
    <property type="entry name" value="ThuA"/>
    <property type="match status" value="1"/>
</dbReference>
<dbReference type="Gene3D" id="2.60.40.10">
    <property type="entry name" value="Immunoglobulins"/>
    <property type="match status" value="2"/>
</dbReference>
<dbReference type="InterPro" id="IPR013783">
    <property type="entry name" value="Ig-like_fold"/>
</dbReference>
<protein>
    <submittedName>
        <fullName evidence="5">ThuA domain-containing protein</fullName>
    </submittedName>
</protein>
<organism evidence="5 6">
    <name type="scientific">Streptomyces polyasparticus</name>
    <dbReference type="NCBI Taxonomy" id="2767826"/>
    <lineage>
        <taxon>Bacteria</taxon>
        <taxon>Bacillati</taxon>
        <taxon>Actinomycetota</taxon>
        <taxon>Actinomycetes</taxon>
        <taxon>Kitasatosporales</taxon>
        <taxon>Streptomycetaceae</taxon>
        <taxon>Streptomyces</taxon>
    </lineage>
</organism>
<evidence type="ECO:0000313" key="5">
    <source>
        <dbReference type="EMBL" id="MBC9713704.1"/>
    </source>
</evidence>
<dbReference type="InterPro" id="IPR005084">
    <property type="entry name" value="CBM6"/>
</dbReference>
<sequence>MSHPPHGSRLRRLPQPLTVVAALFALVIGLLIATPQQAHAAAPFRVLVFSKVTNFDHESRAAGVEAVKKLGAENGFEVEATEDAAAFTDENLAGFQAIVFNNTNSTPESGDLLNAEQRAAFQKYIRAGGGYVGLHAASASERDWDWYEGLVGAIFDKHPAVQTGRIKVLDQAHPSTKGLPQLWERTEEWYNWRTNPTGKVHTLAQIKVRDGITGLDEGVDHPYSWCQNYDGGRSWFTAGGHASSAFQEEYFLKHLLGGIQWAAGDKPGDCTANKTSAFQRTPLATSDLADPFELAVAPDRRVFFIQRTGKLKIINQENLKVTTALDFAYTPEMTSQSDGLLGLALDPKFEENHWLYLLHSDKTEKRLNLSRFTEAGGKVDMASEKRLLTIPTFRGEGRANSHMAGSLTFDKSGNLYVATGDNTDPFASDGFTPIDEQDGRRAWDAQGTSGNTNDLRGKILRITPKDDGTYAIPEGNLFAPGTDKTRAEIYAMGLRNPFRITTDPHSGALLVADYGPDARAANPNRGPEGTVEYSRVTKAGNLGWPYCVGNNTPFNDYDFATKTSGAKFDCAALKNDSPNNTGLTDLPDAEPATVWYAYSASPEFPELGTGGGGPMSGPVYDYDPENTYRTKFPEYFEGKWINYELTRKWFKTFSIQEKDQSFTDPRFPAAKAGDLHSINSVFGDMQWNQPFDADFGPDGALYVIDFGLGSGTGRGGSNDGSGIYRIDYVGDNRLPDARATAALDTGKAPLTVKFSSAGSGIPGGGDVTYAWDFDGNGSTDSTQANPTHVYTEKGQFTARLKVTAPGDLTALAVQDITVGNTRPVVTIKQPPNGGLFSFGDTIPFEVKVQDPEDETIDCSRVVVQSQLGHDSHLHPLDNYTGCAGEIVTDAGESHGPGQNLYYGISAQYEDKGGEGGVPALTGSSSLTLRTTFREAEHFTATGGANKGAEIGSRADASAGKRLIEIEHGDWASFEPTDFQGIDSVTVGAASGGLGGDIEFRAGSPTGALVGKVTVPNTGSYSNFVSPTTALQDMGATTKLYAVFTNPAWTPDKADLLTLDWLHFNGPGVEKNGGTRVTLGKEQTAGAVKLTSTVKPAEGRQIASYHWDFGDNTKPTGPEGPTAEHTYARPGAYTARLTVTDDKGDTSTGSVRITVAEGGTS</sequence>
<feature type="domain" description="CBM6" evidence="4">
    <location>
        <begin position="931"/>
        <end position="1064"/>
    </location>
</feature>
<feature type="domain" description="PKD" evidence="3">
    <location>
        <begin position="735"/>
        <end position="818"/>
    </location>
</feature>
<dbReference type="Proteomes" id="UP000642284">
    <property type="component" value="Unassembled WGS sequence"/>
</dbReference>
<evidence type="ECO:0000259" key="3">
    <source>
        <dbReference type="PROSITE" id="PS50093"/>
    </source>
</evidence>
<dbReference type="Gene3D" id="2.120.10.30">
    <property type="entry name" value="TolB, C-terminal domain"/>
    <property type="match status" value="1"/>
</dbReference>
<dbReference type="InterPro" id="IPR035986">
    <property type="entry name" value="PKD_dom_sf"/>
</dbReference>